<dbReference type="EMBL" id="CP144538">
    <property type="protein sequence ID" value="WWC64447.1"/>
    <property type="molecule type" value="Genomic_DNA"/>
</dbReference>
<proteinExistence type="predicted"/>
<dbReference type="GeneID" id="28970156"/>
<evidence type="ECO:0000313" key="1">
    <source>
        <dbReference type="EMBL" id="OBR82900.1"/>
    </source>
</evidence>
<gene>
    <name evidence="1" type="ORF">I303_06457</name>
    <name evidence="2" type="ORF">I303_107057</name>
</gene>
<organism evidence="1">
    <name type="scientific">Kwoniella dejecticola CBS 10117</name>
    <dbReference type="NCBI Taxonomy" id="1296121"/>
    <lineage>
        <taxon>Eukaryota</taxon>
        <taxon>Fungi</taxon>
        <taxon>Dikarya</taxon>
        <taxon>Basidiomycota</taxon>
        <taxon>Agaricomycotina</taxon>
        <taxon>Tremellomycetes</taxon>
        <taxon>Tremellales</taxon>
        <taxon>Cryptococcaceae</taxon>
        <taxon>Kwoniella</taxon>
    </lineage>
</organism>
<reference evidence="2" key="2">
    <citation type="submission" date="2013-07" db="EMBL/GenBank/DDBJ databases">
        <authorList>
            <consortium name="The Broad Institute Genome Sequencing Platform"/>
            <person name="Cuomo C."/>
            <person name="Litvintseva A."/>
            <person name="Chen Y."/>
            <person name="Heitman J."/>
            <person name="Sun S."/>
            <person name="Springer D."/>
            <person name="Dromer F."/>
            <person name="Young S.K."/>
            <person name="Zeng Q."/>
            <person name="Gargeya S."/>
            <person name="Fitzgerald M."/>
            <person name="Abouelleil A."/>
            <person name="Alvarado L."/>
            <person name="Berlin A.M."/>
            <person name="Chapman S.B."/>
            <person name="Dewar J."/>
            <person name="Goldberg J."/>
            <person name="Griggs A."/>
            <person name="Gujja S."/>
            <person name="Hansen M."/>
            <person name="Howarth C."/>
            <person name="Imamovic A."/>
            <person name="Larimer J."/>
            <person name="McCowan C."/>
            <person name="Murphy C."/>
            <person name="Pearson M."/>
            <person name="Priest M."/>
            <person name="Roberts A."/>
            <person name="Saif S."/>
            <person name="Shea T."/>
            <person name="Sykes S."/>
            <person name="Wortman J."/>
            <person name="Nusbaum C."/>
            <person name="Birren B."/>
        </authorList>
    </citation>
    <scope>NUCLEOTIDE SEQUENCE</scope>
    <source>
        <strain evidence="2">CBS 10117</strain>
    </source>
</reference>
<evidence type="ECO:0000313" key="3">
    <source>
        <dbReference type="Proteomes" id="UP000078595"/>
    </source>
</evidence>
<dbReference type="AlphaFoldDB" id="A0A1A5ZYL6"/>
<sequence>MSAPETCTVIASNRRLRANDLKLNISNLCQDGYYGYSTYFTFKVDSVDVTGSGDVQALSESLTNSGLSIASRATPLPTGLYRLDCERGRRSFACSSQVHAQIHDLIGRQETEGALTGEFQSWCEDFELPATSSGPETVTMYIQAQPSLTGLGPFFNISSVECRPLSSDAKDQRTSQTNVEFLTGALCGKLWTIDDIGQDDTQYFALSELNGSDLRKTSNMRYCFRVDEGLKRGIITTLQRSHGHETDESSLQGTIIWSS</sequence>
<protein>
    <submittedName>
        <fullName evidence="1">Uncharacterized protein</fullName>
    </submittedName>
</protein>
<accession>A0A1A5ZYL6</accession>
<evidence type="ECO:0000313" key="2">
    <source>
        <dbReference type="EMBL" id="WWC64447.1"/>
    </source>
</evidence>
<dbReference type="KEGG" id="kdj:28970156"/>
<reference evidence="1" key="1">
    <citation type="submission" date="2013-07" db="EMBL/GenBank/DDBJ databases">
        <title>The Genome Sequence of Cryptococcus dejecticola CBS10117.</title>
        <authorList>
            <consortium name="The Broad Institute Genome Sequencing Platform"/>
            <person name="Cuomo C."/>
            <person name="Litvintseva A."/>
            <person name="Chen Y."/>
            <person name="Heitman J."/>
            <person name="Sun S."/>
            <person name="Springer D."/>
            <person name="Dromer F."/>
            <person name="Young S.K."/>
            <person name="Zeng Q."/>
            <person name="Gargeya S."/>
            <person name="Fitzgerald M."/>
            <person name="Abouelleil A."/>
            <person name="Alvarado L."/>
            <person name="Berlin A.M."/>
            <person name="Chapman S.B."/>
            <person name="Dewar J."/>
            <person name="Goldberg J."/>
            <person name="Griggs A."/>
            <person name="Gujja S."/>
            <person name="Hansen M."/>
            <person name="Howarth C."/>
            <person name="Imamovic A."/>
            <person name="Larimer J."/>
            <person name="McCowan C."/>
            <person name="Murphy C."/>
            <person name="Pearson M."/>
            <person name="Priest M."/>
            <person name="Roberts A."/>
            <person name="Saif S."/>
            <person name="Shea T."/>
            <person name="Sykes S."/>
            <person name="Wortman J."/>
            <person name="Nusbaum C."/>
            <person name="Birren B."/>
        </authorList>
    </citation>
    <scope>NUCLEOTIDE SEQUENCE [LARGE SCALE GENOMIC DNA]</scope>
    <source>
        <strain evidence="1">CBS 10117</strain>
    </source>
</reference>
<name>A0A1A5ZYL6_9TREE</name>
<dbReference type="Proteomes" id="UP000078595">
    <property type="component" value="Chromosome 9"/>
</dbReference>
<dbReference type="RefSeq" id="XP_018260742.1">
    <property type="nucleotide sequence ID" value="XM_018409739.1"/>
</dbReference>
<dbReference type="VEuPathDB" id="FungiDB:I303_06457"/>
<keyword evidence="3" id="KW-1185">Reference proteome</keyword>
<dbReference type="EMBL" id="KI894034">
    <property type="protein sequence ID" value="OBR82900.1"/>
    <property type="molecule type" value="Genomic_DNA"/>
</dbReference>
<reference evidence="2" key="3">
    <citation type="submission" date="2024-02" db="EMBL/GenBank/DDBJ databases">
        <title>Comparative genomics of Cryptococcus and Kwoniella reveals pathogenesis evolution and contrasting modes of karyotype evolution via chromosome fusion or intercentromeric recombination.</title>
        <authorList>
            <person name="Coelho M.A."/>
            <person name="David-Palma M."/>
            <person name="Shea T."/>
            <person name="Bowers K."/>
            <person name="McGinley-Smith S."/>
            <person name="Mohammad A.W."/>
            <person name="Gnirke A."/>
            <person name="Yurkov A.M."/>
            <person name="Nowrousian M."/>
            <person name="Sun S."/>
            <person name="Cuomo C.A."/>
            <person name="Heitman J."/>
        </authorList>
    </citation>
    <scope>NUCLEOTIDE SEQUENCE</scope>
    <source>
        <strain evidence="2">CBS 10117</strain>
    </source>
</reference>